<dbReference type="STRING" id="7217.B3MX07"/>
<dbReference type="InterPro" id="IPR003100">
    <property type="entry name" value="PAZ_dom"/>
</dbReference>
<dbReference type="InParanoid" id="B3MX07"/>
<dbReference type="InterPro" id="IPR012337">
    <property type="entry name" value="RNaseH-like_sf"/>
</dbReference>
<keyword evidence="4" id="KW-0963">Cytoplasm</keyword>
<evidence type="ECO:0000313" key="13">
    <source>
        <dbReference type="EMBL" id="EDV33987.2"/>
    </source>
</evidence>
<dbReference type="InterPro" id="IPR036397">
    <property type="entry name" value="RNaseH_sf"/>
</dbReference>
<dbReference type="SMART" id="SM00950">
    <property type="entry name" value="Piwi"/>
    <property type="match status" value="1"/>
</dbReference>
<keyword evidence="8" id="KW-0943">RNA-mediated gene silencing</keyword>
<dbReference type="Proteomes" id="UP000007801">
    <property type="component" value="Unassembled WGS sequence"/>
</dbReference>
<dbReference type="EMBL" id="CH902627">
    <property type="protein sequence ID" value="EDV33987.2"/>
    <property type="molecule type" value="Genomic_DNA"/>
</dbReference>
<evidence type="ECO:0000256" key="9">
    <source>
        <dbReference type="ARBA" id="ARBA00038291"/>
    </source>
</evidence>
<dbReference type="Pfam" id="PF02170">
    <property type="entry name" value="PAZ"/>
    <property type="match status" value="1"/>
</dbReference>
<name>B3MX07_DROAN</name>
<evidence type="ECO:0000256" key="3">
    <source>
        <dbReference type="ARBA" id="ARBA00022473"/>
    </source>
</evidence>
<keyword evidence="7" id="KW-0896">Oogenesis</keyword>
<evidence type="ECO:0000259" key="12">
    <source>
        <dbReference type="PROSITE" id="PS50822"/>
    </source>
</evidence>
<keyword evidence="3" id="KW-0217">Developmental protein</keyword>
<accession>B3MX07</accession>
<evidence type="ECO:0000313" key="14">
    <source>
        <dbReference type="Proteomes" id="UP000007801"/>
    </source>
</evidence>
<evidence type="ECO:0000256" key="2">
    <source>
        <dbReference type="ARBA" id="ARBA00004556"/>
    </source>
</evidence>
<comment type="subcellular location">
    <subcellularLocation>
        <location evidence="1">Cytoplasm</location>
        <location evidence="1">Cytoplasmic ribonucleoprotein granule</location>
    </subcellularLocation>
    <subcellularLocation>
        <location evidence="2">Cytoplasm</location>
        <location evidence="2">Perinuclear region</location>
    </subcellularLocation>
</comment>
<dbReference type="HOGENOM" id="CLU_008813_3_0_1"/>
<dbReference type="Gene3D" id="2.170.260.10">
    <property type="entry name" value="paz domain"/>
    <property type="match status" value="1"/>
</dbReference>
<dbReference type="SUPFAM" id="SSF53098">
    <property type="entry name" value="Ribonuclease H-like"/>
    <property type="match status" value="1"/>
</dbReference>
<dbReference type="eggNOG" id="KOG1042">
    <property type="taxonomic scope" value="Eukaryota"/>
</dbReference>
<dbReference type="PANTHER" id="PTHR22891">
    <property type="entry name" value="EUKARYOTIC TRANSLATION INITIATION FACTOR 2C"/>
    <property type="match status" value="1"/>
</dbReference>
<feature type="domain" description="Piwi" evidence="12">
    <location>
        <begin position="555"/>
        <end position="825"/>
    </location>
</feature>
<dbReference type="GO" id="GO:0140965">
    <property type="term" value="P:secondary piRNA processing"/>
    <property type="evidence" value="ECO:0007669"/>
    <property type="project" value="UniProtKB-ARBA"/>
</dbReference>
<evidence type="ECO:0000256" key="1">
    <source>
        <dbReference type="ARBA" id="ARBA00004331"/>
    </source>
</evidence>
<dbReference type="InterPro" id="IPR036085">
    <property type="entry name" value="PAZ_dom_sf"/>
</dbReference>
<dbReference type="Pfam" id="PF23278">
    <property type="entry name" value="Piwi_N"/>
    <property type="match status" value="1"/>
</dbReference>
<dbReference type="OrthoDB" id="445936at2759"/>
<dbReference type="GO" id="GO:0003723">
    <property type="term" value="F:RNA binding"/>
    <property type="evidence" value="ECO:0007669"/>
    <property type="project" value="UniProtKB-KW"/>
</dbReference>
<evidence type="ECO:0000259" key="11">
    <source>
        <dbReference type="PROSITE" id="PS50821"/>
    </source>
</evidence>
<dbReference type="GO" id="GO:0016891">
    <property type="term" value="F:RNA endonuclease activity producing 5'-phosphomonoesters, hydrolytic mechanism"/>
    <property type="evidence" value="ECO:0007669"/>
    <property type="project" value="UniProtKB-ARBA"/>
</dbReference>
<dbReference type="CDD" id="cd04658">
    <property type="entry name" value="Piwi_piwi-like_Euk"/>
    <property type="match status" value="1"/>
</dbReference>
<dbReference type="SMART" id="SM00949">
    <property type="entry name" value="PAZ"/>
    <property type="match status" value="1"/>
</dbReference>
<evidence type="ECO:0008006" key="15">
    <source>
        <dbReference type="Google" id="ProtNLM"/>
    </source>
</evidence>
<dbReference type="GO" id="GO:0048471">
    <property type="term" value="C:perinuclear region of cytoplasm"/>
    <property type="evidence" value="ECO:0007669"/>
    <property type="project" value="UniProtKB-SubCell"/>
</dbReference>
<dbReference type="SMR" id="B3MX07"/>
<dbReference type="FunFam" id="2.170.260.10:FF:000003">
    <property type="entry name" value="Piwi-like RNA-mediated gene silencing 2"/>
    <property type="match status" value="1"/>
</dbReference>
<sequence length="904" mass="103772">MSGRGNLLSLFKKKSINSDISSSSDGHEVDSGLDVQQSNSSKTSGESSLLTTLENINISAGRGRAQLINSLQKKISEIELNKNINIENDRHVSEPYKRKILSKDLFYPNKVHGSKGSFVNMACNYLKLSTDDTKGVFQYEVRFFPNIDTLHLRMKYLNEHKDKLGGTKIFDGHTLYLPILLQNEMTVLFSKTKDFDVEIRILFKKKEHVKDCVHLYNILFDRIMKTLKYVRFDRKHFDPARPKIIPLAKLEVWPGYVTAVDQFEGGLMLCCDVSHRVLCQQTVLDMLVDIYQHNVSQYQDCARKTLVGNVVLTRYNNRTYKINDICFDQNPKYNFETKYGSISYLEYYKQYHNISIKDVNQPLLLSVKKSRENPDEMIQFCLIPELCYLTGLREDVRSDNKLMREIASFTRVSPNNRQVALEKFFENVTKTPEARDILKSWGLSLNATYNALKGRQMPLEQIYFAKTDFSAGKSSEFSKHAVNNEMFKIIHLKKWILIHLRNDLRAANNLLDNIKQCSKTLGMNVSKPTIISIDYDRIDSYVQSLRRNITIEDQIVVCICHNIREDRYSAIKKICCSEIPIPSQIINAKTLLNESKNRSIVQKILLQMNCKMGGSLWTIKIPFKKVMICGIDTYHDPSNRGKSVSAFVASLDFSYTQWYSKAVIQTKGEEISNGLTASFEIALNVYQQRNGYRPDSVIIYRDGIGDGQLNICSEYEVPQFELAGGKNIKISFIVVQKRINTRLFCENNNRFENPCPGTVVDMHITRAHMFDFFLVSQMVRQGTVTPTHFIVLRDDANYGPDIIQKLSYKLCFLYYNWPGTVRIPACCMVNKDCYGIFAMNVRWRERGLFSCSRPSELKNPVSSQTQETCNGEQFASLINLYLYAYITRGSISCKLGAAKTVHGT</sequence>
<dbReference type="GO" id="GO:0048477">
    <property type="term" value="P:oogenesis"/>
    <property type="evidence" value="ECO:0007669"/>
    <property type="project" value="UniProtKB-KW"/>
</dbReference>
<dbReference type="GO" id="GO:0141009">
    <property type="term" value="P:transposable element silencing by piRNA-mediated mRNA destabilization"/>
    <property type="evidence" value="ECO:0007669"/>
    <property type="project" value="UniProtKB-ARBA"/>
</dbReference>
<dbReference type="FunFam" id="3.30.420.10:FF:000014">
    <property type="entry name" value="Piwi-like RNA-mediated gene silencing 1"/>
    <property type="match status" value="1"/>
</dbReference>
<proteinExistence type="inferred from homology"/>
<dbReference type="FunCoup" id="B3MX07">
    <property type="interactions" value="66"/>
</dbReference>
<reference evidence="13 14" key="1">
    <citation type="journal article" date="2007" name="Nature">
        <title>Evolution of genes and genomes on the Drosophila phylogeny.</title>
        <authorList>
            <consortium name="Drosophila 12 Genomes Consortium"/>
            <person name="Clark A.G."/>
            <person name="Eisen M.B."/>
            <person name="Smith D.R."/>
            <person name="Bergman C.M."/>
            <person name="Oliver B."/>
            <person name="Markow T.A."/>
            <person name="Kaufman T.C."/>
            <person name="Kellis M."/>
            <person name="Gelbart W."/>
            <person name="Iyer V.N."/>
            <person name="Pollard D.A."/>
            <person name="Sackton T.B."/>
            <person name="Larracuente A.M."/>
            <person name="Singh N.D."/>
            <person name="Abad J.P."/>
            <person name="Abt D.N."/>
            <person name="Adryan B."/>
            <person name="Aguade M."/>
            <person name="Akashi H."/>
            <person name="Anderson W.W."/>
            <person name="Aquadro C.F."/>
            <person name="Ardell D.H."/>
            <person name="Arguello R."/>
            <person name="Artieri C.G."/>
            <person name="Barbash D.A."/>
            <person name="Barker D."/>
            <person name="Barsanti P."/>
            <person name="Batterham P."/>
            <person name="Batzoglou S."/>
            <person name="Begun D."/>
            <person name="Bhutkar A."/>
            <person name="Blanco E."/>
            <person name="Bosak S.A."/>
            <person name="Bradley R.K."/>
            <person name="Brand A.D."/>
            <person name="Brent M.R."/>
            <person name="Brooks A.N."/>
            <person name="Brown R.H."/>
            <person name="Butlin R.K."/>
            <person name="Caggese C."/>
            <person name="Calvi B.R."/>
            <person name="Bernardo de Carvalho A."/>
            <person name="Caspi A."/>
            <person name="Castrezana S."/>
            <person name="Celniker S.E."/>
            <person name="Chang J.L."/>
            <person name="Chapple C."/>
            <person name="Chatterji S."/>
            <person name="Chinwalla A."/>
            <person name="Civetta A."/>
            <person name="Clifton S.W."/>
            <person name="Comeron J.M."/>
            <person name="Costello J.C."/>
            <person name="Coyne J.A."/>
            <person name="Daub J."/>
            <person name="David R.G."/>
            <person name="Delcher A.L."/>
            <person name="Delehaunty K."/>
            <person name="Do C.B."/>
            <person name="Ebling H."/>
            <person name="Edwards K."/>
            <person name="Eickbush T."/>
            <person name="Evans J.D."/>
            <person name="Filipski A."/>
            <person name="Findeiss S."/>
            <person name="Freyhult E."/>
            <person name="Fulton L."/>
            <person name="Fulton R."/>
            <person name="Garcia A.C."/>
            <person name="Gardiner A."/>
            <person name="Garfield D.A."/>
            <person name="Garvin B.E."/>
            <person name="Gibson G."/>
            <person name="Gilbert D."/>
            <person name="Gnerre S."/>
            <person name="Godfrey J."/>
            <person name="Good R."/>
            <person name="Gotea V."/>
            <person name="Gravely B."/>
            <person name="Greenberg A.J."/>
            <person name="Griffiths-Jones S."/>
            <person name="Gross S."/>
            <person name="Guigo R."/>
            <person name="Gustafson E.A."/>
            <person name="Haerty W."/>
            <person name="Hahn M.W."/>
            <person name="Halligan D.L."/>
            <person name="Halpern A.L."/>
            <person name="Halter G.M."/>
            <person name="Han M.V."/>
            <person name="Heger A."/>
            <person name="Hillier L."/>
            <person name="Hinrichs A.S."/>
            <person name="Holmes I."/>
            <person name="Hoskins R.A."/>
            <person name="Hubisz M.J."/>
            <person name="Hultmark D."/>
            <person name="Huntley M.A."/>
            <person name="Jaffe D.B."/>
            <person name="Jagadeeshan S."/>
            <person name="Jeck W.R."/>
            <person name="Johnson J."/>
            <person name="Jones C.D."/>
            <person name="Jordan W.C."/>
            <person name="Karpen G.H."/>
            <person name="Kataoka E."/>
            <person name="Keightley P.D."/>
            <person name="Kheradpour P."/>
            <person name="Kirkness E.F."/>
            <person name="Koerich L.B."/>
            <person name="Kristiansen K."/>
            <person name="Kudrna D."/>
            <person name="Kulathinal R.J."/>
            <person name="Kumar S."/>
            <person name="Kwok R."/>
            <person name="Lander E."/>
            <person name="Langley C.H."/>
            <person name="Lapoint R."/>
            <person name="Lazzaro B.P."/>
            <person name="Lee S.J."/>
            <person name="Levesque L."/>
            <person name="Li R."/>
            <person name="Lin C.F."/>
            <person name="Lin M.F."/>
            <person name="Lindblad-Toh K."/>
            <person name="Llopart A."/>
            <person name="Long M."/>
            <person name="Low L."/>
            <person name="Lozovsky E."/>
            <person name="Lu J."/>
            <person name="Luo M."/>
            <person name="Machado C.A."/>
            <person name="Makalowski W."/>
            <person name="Marzo M."/>
            <person name="Matsuda M."/>
            <person name="Matzkin L."/>
            <person name="McAllister B."/>
            <person name="McBride C.S."/>
            <person name="McKernan B."/>
            <person name="McKernan K."/>
            <person name="Mendez-Lago M."/>
            <person name="Minx P."/>
            <person name="Mollenhauer M.U."/>
            <person name="Montooth K."/>
            <person name="Mount S.M."/>
            <person name="Mu X."/>
            <person name="Myers E."/>
            <person name="Negre B."/>
            <person name="Newfeld S."/>
            <person name="Nielsen R."/>
            <person name="Noor M.A."/>
            <person name="O'Grady P."/>
            <person name="Pachter L."/>
            <person name="Papaceit M."/>
            <person name="Parisi M.J."/>
            <person name="Parisi M."/>
            <person name="Parts L."/>
            <person name="Pedersen J.S."/>
            <person name="Pesole G."/>
            <person name="Phillippy A.M."/>
            <person name="Ponting C.P."/>
            <person name="Pop M."/>
            <person name="Porcelli D."/>
            <person name="Powell J.R."/>
            <person name="Prohaska S."/>
            <person name="Pruitt K."/>
            <person name="Puig M."/>
            <person name="Quesneville H."/>
            <person name="Ram K.R."/>
            <person name="Rand D."/>
            <person name="Rasmussen M.D."/>
            <person name="Reed L.K."/>
            <person name="Reenan R."/>
            <person name="Reily A."/>
            <person name="Remington K.A."/>
            <person name="Rieger T.T."/>
            <person name="Ritchie M.G."/>
            <person name="Robin C."/>
            <person name="Rogers Y.H."/>
            <person name="Rohde C."/>
            <person name="Rozas J."/>
            <person name="Rubenfield M.J."/>
            <person name="Ruiz A."/>
            <person name="Russo S."/>
            <person name="Salzberg S.L."/>
            <person name="Sanchez-Gracia A."/>
            <person name="Saranga D.J."/>
            <person name="Sato H."/>
            <person name="Schaeffer S.W."/>
            <person name="Schatz M.C."/>
            <person name="Schlenke T."/>
            <person name="Schwartz R."/>
            <person name="Segarra C."/>
            <person name="Singh R.S."/>
            <person name="Sirot L."/>
            <person name="Sirota M."/>
            <person name="Sisneros N.B."/>
            <person name="Smith C.D."/>
            <person name="Smith T.F."/>
            <person name="Spieth J."/>
            <person name="Stage D.E."/>
            <person name="Stark A."/>
            <person name="Stephan W."/>
            <person name="Strausberg R.L."/>
            <person name="Strempel S."/>
            <person name="Sturgill D."/>
            <person name="Sutton G."/>
            <person name="Sutton G.G."/>
            <person name="Tao W."/>
            <person name="Teichmann S."/>
            <person name="Tobari Y.N."/>
            <person name="Tomimura Y."/>
            <person name="Tsolas J.M."/>
            <person name="Valente V.L."/>
            <person name="Venter E."/>
            <person name="Venter J.C."/>
            <person name="Vicario S."/>
            <person name="Vieira F.G."/>
            <person name="Vilella A.J."/>
            <person name="Villasante A."/>
            <person name="Walenz B."/>
            <person name="Wang J."/>
            <person name="Wasserman M."/>
            <person name="Watts T."/>
            <person name="Wilson D."/>
            <person name="Wilson R.K."/>
            <person name="Wing R.A."/>
            <person name="Wolfner M.F."/>
            <person name="Wong A."/>
            <person name="Wong G.K."/>
            <person name="Wu C.I."/>
            <person name="Wu G."/>
            <person name="Yamamoto D."/>
            <person name="Yang H.P."/>
            <person name="Yang S.P."/>
            <person name="Yorke J.A."/>
            <person name="Yoshida K."/>
            <person name="Zdobnov E."/>
            <person name="Zhang P."/>
            <person name="Zhang Y."/>
            <person name="Zimin A.V."/>
            <person name="Baldwin J."/>
            <person name="Abdouelleil A."/>
            <person name="Abdulkadir J."/>
            <person name="Abebe A."/>
            <person name="Abera B."/>
            <person name="Abreu J."/>
            <person name="Acer S.C."/>
            <person name="Aftuck L."/>
            <person name="Alexander A."/>
            <person name="An P."/>
            <person name="Anderson E."/>
            <person name="Anderson S."/>
            <person name="Arachi H."/>
            <person name="Azer M."/>
            <person name="Bachantsang P."/>
            <person name="Barry A."/>
            <person name="Bayul T."/>
            <person name="Berlin A."/>
            <person name="Bessette D."/>
            <person name="Bloom T."/>
            <person name="Blye J."/>
            <person name="Boguslavskiy L."/>
            <person name="Bonnet C."/>
            <person name="Boukhgalter B."/>
            <person name="Bourzgui I."/>
            <person name="Brown A."/>
            <person name="Cahill P."/>
            <person name="Channer S."/>
            <person name="Cheshatsang Y."/>
            <person name="Chuda L."/>
            <person name="Citroen M."/>
            <person name="Collymore A."/>
            <person name="Cooke P."/>
            <person name="Costello M."/>
            <person name="D'Aco K."/>
            <person name="Daza R."/>
            <person name="De Haan G."/>
            <person name="DeGray S."/>
            <person name="DeMaso C."/>
            <person name="Dhargay N."/>
            <person name="Dooley K."/>
            <person name="Dooley E."/>
            <person name="Doricent M."/>
            <person name="Dorje P."/>
            <person name="Dorjee K."/>
            <person name="Dupes A."/>
            <person name="Elong R."/>
            <person name="Falk J."/>
            <person name="Farina A."/>
            <person name="Faro S."/>
            <person name="Ferguson D."/>
            <person name="Fisher S."/>
            <person name="Foley C.D."/>
            <person name="Franke A."/>
            <person name="Friedrich D."/>
            <person name="Gadbois L."/>
            <person name="Gearin G."/>
            <person name="Gearin C.R."/>
            <person name="Giannoukos G."/>
            <person name="Goode T."/>
            <person name="Graham J."/>
            <person name="Grandbois E."/>
            <person name="Grewal S."/>
            <person name="Gyaltsen K."/>
            <person name="Hafez N."/>
            <person name="Hagos B."/>
            <person name="Hall J."/>
            <person name="Henson C."/>
            <person name="Hollinger A."/>
            <person name="Honan T."/>
            <person name="Huard M.D."/>
            <person name="Hughes L."/>
            <person name="Hurhula B."/>
            <person name="Husby M.E."/>
            <person name="Kamat A."/>
            <person name="Kanga B."/>
            <person name="Kashin S."/>
            <person name="Khazanovich D."/>
            <person name="Kisner P."/>
            <person name="Lance K."/>
            <person name="Lara M."/>
            <person name="Lee W."/>
            <person name="Lennon N."/>
            <person name="Letendre F."/>
            <person name="LeVine R."/>
            <person name="Lipovsky A."/>
            <person name="Liu X."/>
            <person name="Liu J."/>
            <person name="Liu S."/>
            <person name="Lokyitsang T."/>
            <person name="Lokyitsang Y."/>
            <person name="Lubonja R."/>
            <person name="Lui A."/>
            <person name="MacDonald P."/>
            <person name="Magnisalis V."/>
            <person name="Maru K."/>
            <person name="Matthews C."/>
            <person name="McCusker W."/>
            <person name="McDonough S."/>
            <person name="Mehta T."/>
            <person name="Meldrim J."/>
            <person name="Meneus L."/>
            <person name="Mihai O."/>
            <person name="Mihalev A."/>
            <person name="Mihova T."/>
            <person name="Mittelman R."/>
            <person name="Mlenga V."/>
            <person name="Montmayeur A."/>
            <person name="Mulrain L."/>
            <person name="Navidi A."/>
            <person name="Naylor J."/>
            <person name="Negash T."/>
            <person name="Nguyen T."/>
            <person name="Nguyen N."/>
            <person name="Nicol R."/>
            <person name="Norbu C."/>
            <person name="Norbu N."/>
            <person name="Novod N."/>
            <person name="O'Neill B."/>
            <person name="Osman S."/>
            <person name="Markiewicz E."/>
            <person name="Oyono O.L."/>
            <person name="Patti C."/>
            <person name="Phunkhang P."/>
            <person name="Pierre F."/>
            <person name="Priest M."/>
            <person name="Raghuraman S."/>
            <person name="Rege F."/>
            <person name="Reyes R."/>
            <person name="Rise C."/>
            <person name="Rogov P."/>
            <person name="Ross K."/>
            <person name="Ryan E."/>
            <person name="Settipalli S."/>
            <person name="Shea T."/>
            <person name="Sherpa N."/>
            <person name="Shi L."/>
            <person name="Shih D."/>
            <person name="Sparrow T."/>
            <person name="Spaulding J."/>
            <person name="Stalker J."/>
            <person name="Stange-Thomann N."/>
            <person name="Stavropoulos S."/>
            <person name="Stone C."/>
            <person name="Strader C."/>
            <person name="Tesfaye S."/>
            <person name="Thomson T."/>
            <person name="Thoulutsang Y."/>
            <person name="Thoulutsang D."/>
            <person name="Topham K."/>
            <person name="Topping I."/>
            <person name="Tsamla T."/>
            <person name="Vassiliev H."/>
            <person name="Vo A."/>
            <person name="Wangchuk T."/>
            <person name="Wangdi T."/>
            <person name="Weiand M."/>
            <person name="Wilkinson J."/>
            <person name="Wilson A."/>
            <person name="Yadav S."/>
            <person name="Young G."/>
            <person name="Yu Q."/>
            <person name="Zembek L."/>
            <person name="Zhong D."/>
            <person name="Zimmer A."/>
            <person name="Zwirko Z."/>
            <person name="Jaffe D.B."/>
            <person name="Alvarez P."/>
            <person name="Brockman W."/>
            <person name="Butler J."/>
            <person name="Chin C."/>
            <person name="Gnerre S."/>
            <person name="Grabherr M."/>
            <person name="Kleber M."/>
            <person name="Mauceli E."/>
            <person name="MacCallum I."/>
        </authorList>
    </citation>
    <scope>NUCLEOTIDE SEQUENCE [LARGE SCALE GENOMIC DNA]</scope>
    <source>
        <strain evidence="14">Tucson 14024-0371.13</strain>
    </source>
</reference>
<dbReference type="PROSITE" id="PS50822">
    <property type="entry name" value="PIWI"/>
    <property type="match status" value="1"/>
</dbReference>
<dbReference type="InterPro" id="IPR003165">
    <property type="entry name" value="Piwi"/>
</dbReference>
<evidence type="ECO:0000256" key="5">
    <source>
        <dbReference type="ARBA" id="ARBA00022782"/>
    </source>
</evidence>
<evidence type="ECO:0000256" key="10">
    <source>
        <dbReference type="SAM" id="MobiDB-lite"/>
    </source>
</evidence>
<protein>
    <recommendedName>
        <fullName evidence="15">Argonaute 3</fullName>
    </recommendedName>
</protein>
<evidence type="ECO:0000256" key="8">
    <source>
        <dbReference type="ARBA" id="ARBA00023158"/>
    </source>
</evidence>
<keyword evidence="14" id="KW-1185">Reference proteome</keyword>
<evidence type="ECO:0000256" key="6">
    <source>
        <dbReference type="ARBA" id="ARBA00022884"/>
    </source>
</evidence>
<keyword evidence="6" id="KW-0694">RNA-binding</keyword>
<feature type="compositionally biased region" description="Polar residues" evidence="10">
    <location>
        <begin position="34"/>
        <end position="46"/>
    </location>
</feature>
<feature type="domain" description="PAZ" evidence="11">
    <location>
        <begin position="282"/>
        <end position="391"/>
    </location>
</feature>
<dbReference type="Pfam" id="PF02171">
    <property type="entry name" value="Piwi"/>
    <property type="match status" value="1"/>
</dbReference>
<keyword evidence="5" id="KW-0221">Differentiation</keyword>
<comment type="similarity">
    <text evidence="9">Belongs to the argonaute family. Piwi subfamily.</text>
</comment>
<organism evidence="13 14">
    <name type="scientific">Drosophila ananassae</name>
    <name type="common">Fruit fly</name>
    <dbReference type="NCBI Taxonomy" id="7217"/>
    <lineage>
        <taxon>Eukaryota</taxon>
        <taxon>Metazoa</taxon>
        <taxon>Ecdysozoa</taxon>
        <taxon>Arthropoda</taxon>
        <taxon>Hexapoda</taxon>
        <taxon>Insecta</taxon>
        <taxon>Pterygota</taxon>
        <taxon>Neoptera</taxon>
        <taxon>Endopterygota</taxon>
        <taxon>Diptera</taxon>
        <taxon>Brachycera</taxon>
        <taxon>Muscomorpha</taxon>
        <taxon>Ephydroidea</taxon>
        <taxon>Drosophilidae</taxon>
        <taxon>Drosophila</taxon>
        <taxon>Sophophora</taxon>
    </lineage>
</organism>
<feature type="region of interest" description="Disordered" evidence="10">
    <location>
        <begin position="18"/>
        <end position="46"/>
    </location>
</feature>
<gene>
    <name evidence="13" type="primary">Dana\GF20001</name>
    <name evidence="13" type="synonym">dana_GLEANR_22406</name>
    <name evidence="13" type="ORF">GF20001</name>
</gene>
<dbReference type="GO" id="GO:0043186">
    <property type="term" value="C:P granule"/>
    <property type="evidence" value="ECO:0007669"/>
    <property type="project" value="UniProtKB-ARBA"/>
</dbReference>
<dbReference type="PROSITE" id="PS50821">
    <property type="entry name" value="PAZ"/>
    <property type="match status" value="1"/>
</dbReference>
<evidence type="ECO:0000256" key="4">
    <source>
        <dbReference type="ARBA" id="ARBA00022490"/>
    </source>
</evidence>
<dbReference type="Gene3D" id="3.40.50.2300">
    <property type="match status" value="1"/>
</dbReference>
<dbReference type="CDD" id="cd02845">
    <property type="entry name" value="PAZ_piwi_like"/>
    <property type="match status" value="1"/>
</dbReference>
<dbReference type="Gene3D" id="3.30.420.10">
    <property type="entry name" value="Ribonuclease H-like superfamily/Ribonuclease H"/>
    <property type="match status" value="1"/>
</dbReference>
<dbReference type="SUPFAM" id="SSF101690">
    <property type="entry name" value="PAZ domain"/>
    <property type="match status" value="1"/>
</dbReference>
<evidence type="ECO:0000256" key="7">
    <source>
        <dbReference type="ARBA" id="ARBA00022943"/>
    </source>
</evidence>
<dbReference type="AlphaFoldDB" id="B3MX07"/>